<dbReference type="GO" id="GO:0008033">
    <property type="term" value="P:tRNA processing"/>
    <property type="evidence" value="ECO:0007669"/>
    <property type="project" value="TreeGrafter"/>
</dbReference>
<feature type="compositionally biased region" description="Basic and acidic residues" evidence="5">
    <location>
        <begin position="1"/>
        <end position="14"/>
    </location>
</feature>
<dbReference type="GO" id="GO:0003729">
    <property type="term" value="F:mRNA binding"/>
    <property type="evidence" value="ECO:0007669"/>
    <property type="project" value="TreeGrafter"/>
</dbReference>
<dbReference type="InterPro" id="IPR014886">
    <property type="entry name" value="La_xRRM"/>
</dbReference>
<dbReference type="AlphaFoldDB" id="A0A6I9XK83"/>
<dbReference type="PRINTS" id="PR00302">
    <property type="entry name" value="LUPUSLA"/>
</dbReference>
<dbReference type="Gene3D" id="3.30.70.330">
    <property type="match status" value="2"/>
</dbReference>
<sequence>MEKDQEKISNDRLNGDAVVEVTKDAPAVDAKDETNSEEISDSTEKNPKESAESSEKNTEEPSAELLEKIKAQVEYYFGNVNMQRDKFLIEQTKLDEGWVPMTVMLNFKMLASISKNIDIILKALETSDLMEISKDRKKIRRSPKYPLPEYNEGYRKAQEARTVYVKGFPLTGITIEKLKVFFEPYKPFETIVMRKYQDKDKSYKFKGSIFIQFETLDSAKAFMAIESVKYEDTELIRKWAADYNAEKAQEKEERRKKRDKSKKSTTEQKEKEMEEEKIQQVSLEIDKLPKGPKLPKGSVIYFSGVSKTCTREDIKESLDKYDAQIAFIDFQRGDMEGWVRLQGENAAKPLLEKLNEGKVMIQEVEVICKILEGEEEDKYLIKAMGDMIASKNKFIKAKRGRKGRARGAKKRTNSPSHDAIPSKKRIVE</sequence>
<name>A0A6I9XK83_9HYME</name>
<dbReference type="Pfam" id="PF05383">
    <property type="entry name" value="La"/>
    <property type="match status" value="1"/>
</dbReference>
<evidence type="ECO:0000259" key="8">
    <source>
        <dbReference type="PROSITE" id="PS51939"/>
    </source>
</evidence>
<gene>
    <name evidence="10" type="primary">LOC105432894</name>
</gene>
<dbReference type="PROSITE" id="PS50102">
    <property type="entry name" value="RRM"/>
    <property type="match status" value="1"/>
</dbReference>
<dbReference type="InterPro" id="IPR036390">
    <property type="entry name" value="WH_DNA-bd_sf"/>
</dbReference>
<dbReference type="PROSITE" id="PS50961">
    <property type="entry name" value="HTH_LA"/>
    <property type="match status" value="1"/>
</dbReference>
<dbReference type="GO" id="GO:0010494">
    <property type="term" value="C:cytoplasmic stress granule"/>
    <property type="evidence" value="ECO:0007669"/>
    <property type="project" value="TreeGrafter"/>
</dbReference>
<keyword evidence="3" id="KW-0539">Nucleus</keyword>
<evidence type="ECO:0000313" key="9">
    <source>
        <dbReference type="Proteomes" id="UP000504615"/>
    </source>
</evidence>
<protein>
    <submittedName>
        <fullName evidence="10">La protein homolog</fullName>
    </submittedName>
</protein>
<feature type="compositionally biased region" description="Basic and acidic residues" evidence="5">
    <location>
        <begin position="42"/>
        <end position="63"/>
    </location>
</feature>
<dbReference type="GO" id="GO:0045727">
    <property type="term" value="P:positive regulation of translation"/>
    <property type="evidence" value="ECO:0007669"/>
    <property type="project" value="TreeGrafter"/>
</dbReference>
<dbReference type="SUPFAM" id="SSF54928">
    <property type="entry name" value="RNA-binding domain, RBD"/>
    <property type="match status" value="2"/>
</dbReference>
<organism evidence="9 10">
    <name type="scientific">Pogonomyrmex barbatus</name>
    <name type="common">red harvester ant</name>
    <dbReference type="NCBI Taxonomy" id="144034"/>
    <lineage>
        <taxon>Eukaryota</taxon>
        <taxon>Metazoa</taxon>
        <taxon>Ecdysozoa</taxon>
        <taxon>Arthropoda</taxon>
        <taxon>Hexapoda</taxon>
        <taxon>Insecta</taxon>
        <taxon>Pterygota</taxon>
        <taxon>Neoptera</taxon>
        <taxon>Endopterygota</taxon>
        <taxon>Hymenoptera</taxon>
        <taxon>Apocrita</taxon>
        <taxon>Aculeata</taxon>
        <taxon>Formicoidea</taxon>
        <taxon>Formicidae</taxon>
        <taxon>Myrmicinae</taxon>
        <taxon>Pogonomyrmex</taxon>
    </lineage>
</organism>
<evidence type="ECO:0000256" key="4">
    <source>
        <dbReference type="PROSITE-ProRule" id="PRU00332"/>
    </source>
</evidence>
<dbReference type="InterPro" id="IPR036388">
    <property type="entry name" value="WH-like_DNA-bd_sf"/>
</dbReference>
<dbReference type="RefSeq" id="XP_011646192.1">
    <property type="nucleotide sequence ID" value="XM_011647890.2"/>
</dbReference>
<feature type="region of interest" description="Disordered" evidence="5">
    <location>
        <begin position="397"/>
        <end position="428"/>
    </location>
</feature>
<dbReference type="SMART" id="SM00715">
    <property type="entry name" value="LA"/>
    <property type="match status" value="1"/>
</dbReference>
<proteinExistence type="predicted"/>
<feature type="domain" description="HTH La-type RNA-binding" evidence="7">
    <location>
        <begin position="59"/>
        <end position="149"/>
    </location>
</feature>
<dbReference type="PROSITE" id="PS51939">
    <property type="entry name" value="XRRM"/>
    <property type="match status" value="1"/>
</dbReference>
<evidence type="ECO:0000256" key="5">
    <source>
        <dbReference type="SAM" id="MobiDB-lite"/>
    </source>
</evidence>
<keyword evidence="2 4" id="KW-0694">RNA-binding</keyword>
<dbReference type="InterPro" id="IPR006630">
    <property type="entry name" value="La_HTH"/>
</dbReference>
<dbReference type="GO" id="GO:0005634">
    <property type="term" value="C:nucleus"/>
    <property type="evidence" value="ECO:0007669"/>
    <property type="project" value="UniProtKB-SubCell"/>
</dbReference>
<dbReference type="Proteomes" id="UP000504615">
    <property type="component" value="Unplaced"/>
</dbReference>
<feature type="compositionally biased region" description="Basic residues" evidence="5">
    <location>
        <begin position="397"/>
        <end position="412"/>
    </location>
</feature>
<feature type="region of interest" description="Disordered" evidence="5">
    <location>
        <begin position="247"/>
        <end position="276"/>
    </location>
</feature>
<dbReference type="OrthoDB" id="439993at2759"/>
<accession>A0A6I9XK83</accession>
<keyword evidence="9" id="KW-1185">Reference proteome</keyword>
<feature type="region of interest" description="Disordered" evidence="5">
    <location>
        <begin position="1"/>
        <end position="63"/>
    </location>
</feature>
<evidence type="ECO:0000256" key="2">
    <source>
        <dbReference type="ARBA" id="ARBA00022884"/>
    </source>
</evidence>
<dbReference type="SUPFAM" id="SSF46785">
    <property type="entry name" value="Winged helix' DNA-binding domain"/>
    <property type="match status" value="1"/>
</dbReference>
<dbReference type="KEGG" id="pbar:105432894"/>
<dbReference type="InterPro" id="IPR012677">
    <property type="entry name" value="Nucleotide-bd_a/b_plait_sf"/>
</dbReference>
<dbReference type="InterPro" id="IPR045180">
    <property type="entry name" value="La_dom_prot"/>
</dbReference>
<dbReference type="InterPro" id="IPR002344">
    <property type="entry name" value="Lupus_La"/>
</dbReference>
<feature type="domain" description="RRM" evidence="6">
    <location>
        <begin position="161"/>
        <end position="242"/>
    </location>
</feature>
<dbReference type="Pfam" id="PF08777">
    <property type="entry name" value="RRM_3"/>
    <property type="match status" value="1"/>
</dbReference>
<dbReference type="InterPro" id="IPR035979">
    <property type="entry name" value="RBD_domain_sf"/>
</dbReference>
<dbReference type="SMART" id="SM00360">
    <property type="entry name" value="RRM"/>
    <property type="match status" value="2"/>
</dbReference>
<dbReference type="PANTHER" id="PTHR22792:SF166">
    <property type="entry name" value="LUPUS LA PROTEIN HOMOLOG"/>
    <property type="match status" value="1"/>
</dbReference>
<dbReference type="CDD" id="cd12541">
    <property type="entry name" value="RRM2_La"/>
    <property type="match status" value="1"/>
</dbReference>
<dbReference type="GO" id="GO:0005829">
    <property type="term" value="C:cytosol"/>
    <property type="evidence" value="ECO:0007669"/>
    <property type="project" value="TreeGrafter"/>
</dbReference>
<dbReference type="Gene3D" id="1.10.10.10">
    <property type="entry name" value="Winged helix-like DNA-binding domain superfamily/Winged helix DNA-binding domain"/>
    <property type="match status" value="1"/>
</dbReference>
<comment type="subcellular location">
    <subcellularLocation>
        <location evidence="1">Nucleus</location>
    </subcellularLocation>
</comment>
<dbReference type="CTD" id="35305"/>
<dbReference type="GO" id="GO:1990904">
    <property type="term" value="C:ribonucleoprotein complex"/>
    <property type="evidence" value="ECO:0007669"/>
    <property type="project" value="UniProtKB-UniRule"/>
</dbReference>
<dbReference type="InterPro" id="IPR000504">
    <property type="entry name" value="RRM_dom"/>
</dbReference>
<evidence type="ECO:0000259" key="6">
    <source>
        <dbReference type="PROSITE" id="PS50102"/>
    </source>
</evidence>
<evidence type="ECO:0000256" key="3">
    <source>
        <dbReference type="ARBA" id="ARBA00023242"/>
    </source>
</evidence>
<evidence type="ECO:0000256" key="1">
    <source>
        <dbReference type="ARBA" id="ARBA00004123"/>
    </source>
</evidence>
<dbReference type="GeneID" id="105432894"/>
<feature type="compositionally biased region" description="Basic and acidic residues" evidence="5">
    <location>
        <begin position="262"/>
        <end position="276"/>
    </location>
</feature>
<evidence type="ECO:0000259" key="7">
    <source>
        <dbReference type="PROSITE" id="PS50961"/>
    </source>
</evidence>
<dbReference type="CDD" id="cd12291">
    <property type="entry name" value="RRM1_La"/>
    <property type="match status" value="1"/>
</dbReference>
<feature type="domain" description="XRRM" evidence="8">
    <location>
        <begin position="293"/>
        <end position="410"/>
    </location>
</feature>
<reference evidence="10" key="1">
    <citation type="submission" date="2025-08" db="UniProtKB">
        <authorList>
            <consortium name="RefSeq"/>
        </authorList>
    </citation>
    <scope>IDENTIFICATION</scope>
</reference>
<dbReference type="PANTHER" id="PTHR22792">
    <property type="entry name" value="LUPUS LA PROTEIN-RELATED"/>
    <property type="match status" value="1"/>
</dbReference>
<evidence type="ECO:0000313" key="10">
    <source>
        <dbReference type="RefSeq" id="XP_011646192.1"/>
    </source>
</evidence>